<keyword evidence="1" id="KW-1133">Transmembrane helix</keyword>
<protein>
    <submittedName>
        <fullName evidence="2">DUF6328 family protein</fullName>
    </submittedName>
</protein>
<dbReference type="AlphaFoldDB" id="A0AA90H4X3"/>
<reference evidence="2" key="1">
    <citation type="submission" date="2023-05" db="EMBL/GenBank/DDBJ databases">
        <title>Streptantibioticus silvisoli sp. nov., acidotolerant actinomycetes 1 from pine litter.</title>
        <authorList>
            <person name="Swiecimska M."/>
            <person name="Golinska P."/>
            <person name="Sangal V."/>
            <person name="Wachnowicz B."/>
            <person name="Goodfellow M."/>
        </authorList>
    </citation>
    <scope>NUCLEOTIDE SEQUENCE</scope>
    <source>
        <strain evidence="2">SL13</strain>
    </source>
</reference>
<feature type="transmembrane region" description="Helical" evidence="1">
    <location>
        <begin position="64"/>
        <end position="85"/>
    </location>
</feature>
<dbReference type="InterPro" id="IPR046291">
    <property type="entry name" value="DUF6328"/>
</dbReference>
<feature type="transmembrane region" description="Helical" evidence="1">
    <location>
        <begin position="105"/>
        <end position="125"/>
    </location>
</feature>
<dbReference type="EMBL" id="JABXJJ020000028">
    <property type="protein sequence ID" value="MDI5972036.1"/>
    <property type="molecule type" value="Genomic_DNA"/>
</dbReference>
<gene>
    <name evidence="2" type="ORF">POF50_022310</name>
</gene>
<keyword evidence="1" id="KW-0812">Transmembrane</keyword>
<feature type="transmembrane region" description="Helical" evidence="1">
    <location>
        <begin position="132"/>
        <end position="152"/>
    </location>
</feature>
<comment type="caution">
    <text evidence="2">The sequence shown here is derived from an EMBL/GenBank/DDBJ whole genome shotgun (WGS) entry which is preliminary data.</text>
</comment>
<organism evidence="2">
    <name type="scientific">Streptantibioticus silvisoli</name>
    <dbReference type="NCBI Taxonomy" id="2705255"/>
    <lineage>
        <taxon>Bacteria</taxon>
        <taxon>Bacillati</taxon>
        <taxon>Actinomycetota</taxon>
        <taxon>Actinomycetes</taxon>
        <taxon>Kitasatosporales</taxon>
        <taxon>Streptomycetaceae</taxon>
        <taxon>Streptantibioticus</taxon>
    </lineage>
</organism>
<dbReference type="Pfam" id="PF19853">
    <property type="entry name" value="DUF6328"/>
    <property type="match status" value="1"/>
</dbReference>
<name>A0AA90H4X3_9ACTN</name>
<keyword evidence="1" id="KW-0472">Membrane</keyword>
<dbReference type="RefSeq" id="WP_271317472.1">
    <property type="nucleotide sequence ID" value="NZ_JABXJJ020000028.1"/>
</dbReference>
<accession>A0AA90H4X3</accession>
<proteinExistence type="predicted"/>
<evidence type="ECO:0000313" key="2">
    <source>
        <dbReference type="EMBL" id="MDI5972036.1"/>
    </source>
</evidence>
<sequence>MTADGAPVRHGRDESAEERADRRWVEMLQEVRVAQTGAQILFGFLLSVAFTPRFRQLGAFDKDVYVVTVVLGALATGALIAPVAFHRFLEGHHLKPQLVTAGARLITVGVVLLALTVGCALMLLLHVATGSAVAYVIAGAVLVWFAVCWWLIPSLLLRRGERGR</sequence>
<evidence type="ECO:0000256" key="1">
    <source>
        <dbReference type="SAM" id="Phobius"/>
    </source>
</evidence>